<comment type="caution">
    <text evidence="1">The sequence shown here is derived from an EMBL/GenBank/DDBJ whole genome shotgun (WGS) entry which is preliminary data.</text>
</comment>
<name>A0ABV9SF54_9PSEU</name>
<evidence type="ECO:0000313" key="1">
    <source>
        <dbReference type="EMBL" id="MFC4859483.1"/>
    </source>
</evidence>
<proteinExistence type="predicted"/>
<dbReference type="Proteomes" id="UP001595859">
    <property type="component" value="Unassembled WGS sequence"/>
</dbReference>
<gene>
    <name evidence="1" type="ORF">ACFPCV_38825</name>
</gene>
<accession>A0ABV9SF54</accession>
<evidence type="ECO:0000313" key="2">
    <source>
        <dbReference type="Proteomes" id="UP001595859"/>
    </source>
</evidence>
<protein>
    <submittedName>
        <fullName evidence="1">Uncharacterized protein</fullName>
    </submittedName>
</protein>
<reference evidence="2" key="1">
    <citation type="journal article" date="2019" name="Int. J. Syst. Evol. Microbiol.">
        <title>The Global Catalogue of Microorganisms (GCM) 10K type strain sequencing project: providing services to taxonomists for standard genome sequencing and annotation.</title>
        <authorList>
            <consortium name="The Broad Institute Genomics Platform"/>
            <consortium name="The Broad Institute Genome Sequencing Center for Infectious Disease"/>
            <person name="Wu L."/>
            <person name="Ma J."/>
        </authorList>
    </citation>
    <scope>NUCLEOTIDE SEQUENCE [LARGE SCALE GENOMIC DNA]</scope>
    <source>
        <strain evidence="2">ZS-22-S1</strain>
    </source>
</reference>
<keyword evidence="2" id="KW-1185">Reference proteome</keyword>
<dbReference type="EMBL" id="JBHSIS010000035">
    <property type="protein sequence ID" value="MFC4859483.1"/>
    <property type="molecule type" value="Genomic_DNA"/>
</dbReference>
<organism evidence="1 2">
    <name type="scientific">Actinophytocola glycyrrhizae</name>
    <dbReference type="NCBI Taxonomy" id="2044873"/>
    <lineage>
        <taxon>Bacteria</taxon>
        <taxon>Bacillati</taxon>
        <taxon>Actinomycetota</taxon>
        <taxon>Actinomycetes</taxon>
        <taxon>Pseudonocardiales</taxon>
        <taxon>Pseudonocardiaceae</taxon>
    </lineage>
</organism>
<sequence length="149" mass="16161">MTMFVCGSCGAVKTADLSEVAFPEDAAVHDEQAEAEPRVRKGTFALDAEPFGPPFEPLPDDPRVLVSAGPRATILVHPDDVLDLRRHPDPRRLNGCCRLDGLDGPNLVCGSCGAEIATEQSDCWVNWHDLRLQPHAVTAVEKHQGSKAR</sequence>
<dbReference type="RefSeq" id="WP_378062589.1">
    <property type="nucleotide sequence ID" value="NZ_JBHSIS010000035.1"/>
</dbReference>